<evidence type="ECO:0000313" key="3">
    <source>
        <dbReference type="Proteomes" id="UP001201701"/>
    </source>
</evidence>
<proteinExistence type="predicted"/>
<dbReference type="Proteomes" id="UP001201701">
    <property type="component" value="Unassembled WGS sequence"/>
</dbReference>
<feature type="signal peptide" evidence="1">
    <location>
        <begin position="1"/>
        <end position="35"/>
    </location>
</feature>
<keyword evidence="3" id="KW-1185">Reference proteome</keyword>
<accession>A0ABS9Q9C5</accession>
<evidence type="ECO:0000313" key="2">
    <source>
        <dbReference type="EMBL" id="MCG7504011.1"/>
    </source>
</evidence>
<dbReference type="RefSeq" id="WP_239361963.1">
    <property type="nucleotide sequence ID" value="NZ_JAKREW010000001.1"/>
</dbReference>
<evidence type="ECO:0000256" key="1">
    <source>
        <dbReference type="SAM" id="SignalP"/>
    </source>
</evidence>
<evidence type="ECO:0008006" key="4">
    <source>
        <dbReference type="Google" id="ProtNLM"/>
    </source>
</evidence>
<gene>
    <name evidence="2" type="ORF">L4923_03160</name>
</gene>
<organism evidence="2 3">
    <name type="scientific">Mesorhizobium retamae</name>
    <dbReference type="NCBI Taxonomy" id="2912854"/>
    <lineage>
        <taxon>Bacteria</taxon>
        <taxon>Pseudomonadati</taxon>
        <taxon>Pseudomonadota</taxon>
        <taxon>Alphaproteobacteria</taxon>
        <taxon>Hyphomicrobiales</taxon>
        <taxon>Phyllobacteriaceae</taxon>
        <taxon>Mesorhizobium</taxon>
    </lineage>
</organism>
<sequence length="170" mass="18767">MRLLKNRTRAAAALLLATGLIGAAPSIAPVAPAQAQTEYLPTKKDFIGKWKLAGSAIRPPRDLKGSPTEKEEAAANEFQQTVTAFYSAFDYLEIKADGTYNFHQPGDPASGPCVWCGSWSFENDSLWLKLDTAPRLDIYAEGGDIQMTYTAEPEKTSKYKWQVFGWSKLD</sequence>
<feature type="chain" id="PRO_5045445511" description="DUF1579 domain-containing protein" evidence="1">
    <location>
        <begin position="36"/>
        <end position="170"/>
    </location>
</feature>
<reference evidence="2 3" key="1">
    <citation type="submission" date="2022-02" db="EMBL/GenBank/DDBJ databases">
        <title>Draft genome sequence of Mezorhizobium retamae strain IRAMC:0171 isolated from Retama raetam nodules.</title>
        <authorList>
            <person name="Bengaied R."/>
            <person name="Sbissi I."/>
            <person name="Huber K."/>
            <person name="Ghodbane F."/>
            <person name="Nouioui I."/>
            <person name="Tarhouni M."/>
            <person name="Gtari M."/>
        </authorList>
    </citation>
    <scope>NUCLEOTIDE SEQUENCE [LARGE SCALE GENOMIC DNA]</scope>
    <source>
        <strain evidence="2 3">IRAMC:0171</strain>
    </source>
</reference>
<protein>
    <recommendedName>
        <fullName evidence="4">DUF1579 domain-containing protein</fullName>
    </recommendedName>
</protein>
<dbReference type="EMBL" id="JAKREW010000001">
    <property type="protein sequence ID" value="MCG7504011.1"/>
    <property type="molecule type" value="Genomic_DNA"/>
</dbReference>
<keyword evidence="1" id="KW-0732">Signal</keyword>
<comment type="caution">
    <text evidence="2">The sequence shown here is derived from an EMBL/GenBank/DDBJ whole genome shotgun (WGS) entry which is preliminary data.</text>
</comment>
<name>A0ABS9Q9C5_9HYPH</name>